<evidence type="ECO:0000259" key="14">
    <source>
        <dbReference type="PROSITE" id="PS51746"/>
    </source>
</evidence>
<evidence type="ECO:0000256" key="2">
    <source>
        <dbReference type="ARBA" id="ARBA00001946"/>
    </source>
</evidence>
<organism evidence="15 16">
    <name type="scientific">Urochloa decumbens</name>
    <dbReference type="NCBI Taxonomy" id="240449"/>
    <lineage>
        <taxon>Eukaryota</taxon>
        <taxon>Viridiplantae</taxon>
        <taxon>Streptophyta</taxon>
        <taxon>Embryophyta</taxon>
        <taxon>Tracheophyta</taxon>
        <taxon>Spermatophyta</taxon>
        <taxon>Magnoliopsida</taxon>
        <taxon>Liliopsida</taxon>
        <taxon>Poales</taxon>
        <taxon>Poaceae</taxon>
        <taxon>PACMAD clade</taxon>
        <taxon>Panicoideae</taxon>
        <taxon>Panicodae</taxon>
        <taxon>Paniceae</taxon>
        <taxon>Melinidinae</taxon>
        <taxon>Urochloa</taxon>
    </lineage>
</organism>
<comment type="cofactor">
    <cofactor evidence="1">
        <name>Mn(2+)</name>
        <dbReference type="ChEBI" id="CHEBI:29035"/>
    </cofactor>
</comment>
<dbReference type="GO" id="GO:0046872">
    <property type="term" value="F:metal ion binding"/>
    <property type="evidence" value="ECO:0007669"/>
    <property type="project" value="UniProtKB-KW"/>
</dbReference>
<evidence type="ECO:0000256" key="13">
    <source>
        <dbReference type="SAM" id="MobiDB-lite"/>
    </source>
</evidence>
<dbReference type="EC" id="3.1.3.16" evidence="4"/>
<feature type="compositionally biased region" description="Low complexity" evidence="13">
    <location>
        <begin position="43"/>
        <end position="63"/>
    </location>
</feature>
<evidence type="ECO:0000256" key="11">
    <source>
        <dbReference type="ARBA" id="ARBA00048336"/>
    </source>
</evidence>
<feature type="domain" description="PPM-type phosphatase" evidence="14">
    <location>
        <begin position="124"/>
        <end position="452"/>
    </location>
</feature>
<keyword evidence="9" id="KW-0464">Manganese</keyword>
<reference evidence="16" key="1">
    <citation type="submission" date="2024-06" db="EMBL/GenBank/DDBJ databases">
        <authorList>
            <person name="Ryan C."/>
        </authorList>
    </citation>
    <scope>NUCLEOTIDE SEQUENCE [LARGE SCALE GENOMIC DNA]</scope>
</reference>
<dbReference type="InterPro" id="IPR015655">
    <property type="entry name" value="PP2C"/>
</dbReference>
<evidence type="ECO:0000256" key="9">
    <source>
        <dbReference type="ARBA" id="ARBA00023211"/>
    </source>
</evidence>
<dbReference type="InterPro" id="IPR036457">
    <property type="entry name" value="PPM-type-like_dom_sf"/>
</dbReference>
<dbReference type="PANTHER" id="PTHR47992">
    <property type="entry name" value="PROTEIN PHOSPHATASE"/>
    <property type="match status" value="1"/>
</dbReference>
<dbReference type="Pfam" id="PF00481">
    <property type="entry name" value="PP2C"/>
    <property type="match status" value="1"/>
</dbReference>
<dbReference type="CDD" id="cd00143">
    <property type="entry name" value="PP2Cc"/>
    <property type="match status" value="1"/>
</dbReference>
<keyword evidence="8 12" id="KW-0904">Protein phosphatase</keyword>
<comment type="catalytic activity">
    <reaction evidence="11">
        <text>O-phospho-L-threonyl-[protein] + H2O = L-threonyl-[protein] + phosphate</text>
        <dbReference type="Rhea" id="RHEA:47004"/>
        <dbReference type="Rhea" id="RHEA-COMP:11060"/>
        <dbReference type="Rhea" id="RHEA-COMP:11605"/>
        <dbReference type="ChEBI" id="CHEBI:15377"/>
        <dbReference type="ChEBI" id="CHEBI:30013"/>
        <dbReference type="ChEBI" id="CHEBI:43474"/>
        <dbReference type="ChEBI" id="CHEBI:61977"/>
        <dbReference type="EC" id="3.1.3.16"/>
    </reaction>
</comment>
<evidence type="ECO:0000256" key="4">
    <source>
        <dbReference type="ARBA" id="ARBA00013081"/>
    </source>
</evidence>
<evidence type="ECO:0000256" key="5">
    <source>
        <dbReference type="ARBA" id="ARBA00022723"/>
    </source>
</evidence>
<evidence type="ECO:0000313" key="15">
    <source>
        <dbReference type="EMBL" id="CAL5028729.1"/>
    </source>
</evidence>
<evidence type="ECO:0000256" key="7">
    <source>
        <dbReference type="ARBA" id="ARBA00022842"/>
    </source>
</evidence>
<evidence type="ECO:0000256" key="8">
    <source>
        <dbReference type="ARBA" id="ARBA00022912"/>
    </source>
</evidence>
<feature type="region of interest" description="Disordered" evidence="13">
    <location>
        <begin position="1"/>
        <end position="21"/>
    </location>
</feature>
<evidence type="ECO:0000256" key="3">
    <source>
        <dbReference type="ARBA" id="ARBA00006702"/>
    </source>
</evidence>
<dbReference type="InterPro" id="IPR000222">
    <property type="entry name" value="PP2C_BS"/>
</dbReference>
<gene>
    <name evidence="15" type="ORF">URODEC1_LOCUS80016</name>
</gene>
<evidence type="ECO:0000256" key="6">
    <source>
        <dbReference type="ARBA" id="ARBA00022801"/>
    </source>
</evidence>
<keyword evidence="16" id="KW-1185">Reference proteome</keyword>
<proteinExistence type="inferred from homology"/>
<comment type="catalytic activity">
    <reaction evidence="10">
        <text>O-phospho-L-seryl-[protein] + H2O = L-seryl-[protein] + phosphate</text>
        <dbReference type="Rhea" id="RHEA:20629"/>
        <dbReference type="Rhea" id="RHEA-COMP:9863"/>
        <dbReference type="Rhea" id="RHEA-COMP:11604"/>
        <dbReference type="ChEBI" id="CHEBI:15377"/>
        <dbReference type="ChEBI" id="CHEBI:29999"/>
        <dbReference type="ChEBI" id="CHEBI:43474"/>
        <dbReference type="ChEBI" id="CHEBI:83421"/>
        <dbReference type="EC" id="3.1.3.16"/>
    </reaction>
</comment>
<dbReference type="Gene3D" id="3.60.40.10">
    <property type="entry name" value="PPM-type phosphatase domain"/>
    <property type="match status" value="1"/>
</dbReference>
<comment type="cofactor">
    <cofactor evidence="2">
        <name>Mg(2+)</name>
        <dbReference type="ChEBI" id="CHEBI:18420"/>
    </cofactor>
</comment>
<dbReference type="SMART" id="SM00332">
    <property type="entry name" value="PP2Cc"/>
    <property type="match status" value="1"/>
</dbReference>
<dbReference type="AlphaFoldDB" id="A0ABC9CZ78"/>
<reference evidence="15 16" key="2">
    <citation type="submission" date="2024-10" db="EMBL/GenBank/DDBJ databases">
        <authorList>
            <person name="Ryan C."/>
        </authorList>
    </citation>
    <scope>NUCLEOTIDE SEQUENCE [LARGE SCALE GENOMIC DNA]</scope>
</reference>
<keyword evidence="7" id="KW-0460">Magnesium</keyword>
<keyword evidence="6 12" id="KW-0378">Hydrolase</keyword>
<dbReference type="FunFam" id="3.60.40.10:FF:000291">
    <property type="entry name" value="Protein phosphatase 2C 50"/>
    <property type="match status" value="1"/>
</dbReference>
<feature type="region of interest" description="Disordered" evidence="13">
    <location>
        <begin position="43"/>
        <end position="68"/>
    </location>
</feature>
<evidence type="ECO:0000256" key="10">
    <source>
        <dbReference type="ARBA" id="ARBA00047761"/>
    </source>
</evidence>
<evidence type="ECO:0000256" key="1">
    <source>
        <dbReference type="ARBA" id="ARBA00001936"/>
    </source>
</evidence>
<dbReference type="Proteomes" id="UP001497457">
    <property type="component" value="Chromosome 30rd"/>
</dbReference>
<evidence type="ECO:0000256" key="12">
    <source>
        <dbReference type="RuleBase" id="RU003465"/>
    </source>
</evidence>
<dbReference type="SUPFAM" id="SSF81606">
    <property type="entry name" value="PP2C-like"/>
    <property type="match status" value="1"/>
</dbReference>
<protein>
    <recommendedName>
        <fullName evidence="4">protein-serine/threonine phosphatase</fullName>
        <ecNumber evidence="4">3.1.3.16</ecNumber>
    </recommendedName>
</protein>
<dbReference type="PROSITE" id="PS01032">
    <property type="entry name" value="PPM_1"/>
    <property type="match status" value="1"/>
</dbReference>
<dbReference type="PROSITE" id="PS51746">
    <property type="entry name" value="PPM_2"/>
    <property type="match status" value="1"/>
</dbReference>
<accession>A0ABC9CZ78</accession>
<evidence type="ECO:0000313" key="16">
    <source>
        <dbReference type="Proteomes" id="UP001497457"/>
    </source>
</evidence>
<sequence>MGSAGGNGGNPTPAAAAPPPLSIMEFLHGPSWVRRVRIRTAGAEASSSASSSSPAAGSAGSMAQQLGDDEEERWLELTLAPPLPRAWSPRLPAAAARAWPVAFGFMGPQPDGPLAIAPADPPLRRACVSTLGRLPYMEDSVSLRPGFHTWVDGSPMQFFAVFDGHGGTHVRIHTAIDSSCYGPPNFPGRPCLVRRELATAGVVGTSSSVGAWVEHHEEEHAWRAALARAFGRVDAMAAIPCACGRIARPPPCECPRSVFTGYVGSTAVVALLVRGTVVVANCGDSRAVLCRGLAGVPPIPLSYDHKPNRPDELARIHAVGGQVMYKRVRGVLAMTRALGDRKLRPEVIAEPEITITERTANDQCLILASDGMWDVISNETACHVARQCLEYGNSPPVDPRAANSSTAAAAMAAAARGQHGAEPRCSRAAWVLGRLALARETADNISVIVVDLRQRER</sequence>
<keyword evidence="5" id="KW-0479">Metal-binding</keyword>
<comment type="similarity">
    <text evidence="3 12">Belongs to the PP2C family.</text>
</comment>
<dbReference type="InterPro" id="IPR001932">
    <property type="entry name" value="PPM-type_phosphatase-like_dom"/>
</dbReference>
<name>A0ABC9CZ78_9POAL</name>
<dbReference type="EMBL" id="OZ075140">
    <property type="protein sequence ID" value="CAL5028729.1"/>
    <property type="molecule type" value="Genomic_DNA"/>
</dbReference>
<dbReference type="GO" id="GO:0004722">
    <property type="term" value="F:protein serine/threonine phosphatase activity"/>
    <property type="evidence" value="ECO:0007669"/>
    <property type="project" value="UniProtKB-EC"/>
</dbReference>